<name>A0ABV9CY36_9GAMM</name>
<protein>
    <submittedName>
        <fullName evidence="1">Uncharacterized protein</fullName>
    </submittedName>
</protein>
<accession>A0ABV9CY36</accession>
<comment type="caution">
    <text evidence="1">The sequence shown here is derived from an EMBL/GenBank/DDBJ whole genome shotgun (WGS) entry which is preliminary data.</text>
</comment>
<reference evidence="2" key="1">
    <citation type="journal article" date="2019" name="Int. J. Syst. Evol. Microbiol.">
        <title>The Global Catalogue of Microorganisms (GCM) 10K type strain sequencing project: providing services to taxonomists for standard genome sequencing and annotation.</title>
        <authorList>
            <consortium name="The Broad Institute Genomics Platform"/>
            <consortium name="The Broad Institute Genome Sequencing Center for Infectious Disease"/>
            <person name="Wu L."/>
            <person name="Ma J."/>
        </authorList>
    </citation>
    <scope>NUCLEOTIDE SEQUENCE [LARGE SCALE GENOMIC DNA]</scope>
    <source>
        <strain evidence="2">CGMCC 1.12121</strain>
    </source>
</reference>
<dbReference type="EMBL" id="JBHSEU010000010">
    <property type="protein sequence ID" value="MFC4538194.1"/>
    <property type="molecule type" value="Genomic_DNA"/>
</dbReference>
<dbReference type="Proteomes" id="UP001596030">
    <property type="component" value="Unassembled WGS sequence"/>
</dbReference>
<dbReference type="RefSeq" id="WP_246967442.1">
    <property type="nucleotide sequence ID" value="NZ_JAKGAN010000001.1"/>
</dbReference>
<proteinExistence type="predicted"/>
<evidence type="ECO:0000313" key="1">
    <source>
        <dbReference type="EMBL" id="MFC4538194.1"/>
    </source>
</evidence>
<keyword evidence="2" id="KW-1185">Reference proteome</keyword>
<evidence type="ECO:0000313" key="2">
    <source>
        <dbReference type="Proteomes" id="UP001596030"/>
    </source>
</evidence>
<sequence length="230" mass="25601">MTSISVFKKAHLKRKTLSFEGGTFCVNRGAWAFYVPECQLKILHAVDSFVHCTHKSAPRRDALLKHNRGLKNGNYLLEDWQAAYRKPALLRVAENYIAARRLADHGLGPKVSGIALILNFSSFYSATPCLTGGIYTDNLANFPEKEPATLHDLNAVGVAPDKIQSCLRQQIRGYVSDLNSVVPVMPVNADAEVSALYQELQDIVLKNQGLIRHHTSLRRAAVQKFKAAFR</sequence>
<organism evidence="1 2">
    <name type="scientific">Chromohalobacter sarecensis</name>
    <dbReference type="NCBI Taxonomy" id="245294"/>
    <lineage>
        <taxon>Bacteria</taxon>
        <taxon>Pseudomonadati</taxon>
        <taxon>Pseudomonadota</taxon>
        <taxon>Gammaproteobacteria</taxon>
        <taxon>Oceanospirillales</taxon>
        <taxon>Halomonadaceae</taxon>
        <taxon>Chromohalobacter</taxon>
    </lineage>
</organism>
<gene>
    <name evidence="1" type="ORF">ACFO0U_05295</name>
</gene>